<sequence length="101" mass="10603">MTHVSLYLLGGIALWVLGLHALMLQRSALRRIMAVNVMGSGVFMVMVALASRGADIDPVLQALVVTGLVVAASATAFALRLATADAGDNADTKQPADQERR</sequence>
<dbReference type="EMBL" id="BMFF01000002">
    <property type="protein sequence ID" value="GGC91663.1"/>
    <property type="molecule type" value="Genomic_DNA"/>
</dbReference>
<evidence type="ECO:0000256" key="2">
    <source>
        <dbReference type="ARBA" id="ARBA00022692"/>
    </source>
</evidence>
<feature type="transmembrane region" description="Helical" evidence="5">
    <location>
        <begin position="59"/>
        <end position="79"/>
    </location>
</feature>
<evidence type="ECO:0000256" key="4">
    <source>
        <dbReference type="ARBA" id="ARBA00023136"/>
    </source>
</evidence>
<reference evidence="7" key="1">
    <citation type="journal article" date="2019" name="Int. J. Syst. Evol. Microbiol.">
        <title>The Global Catalogue of Microorganisms (GCM) 10K type strain sequencing project: providing services to taxonomists for standard genome sequencing and annotation.</title>
        <authorList>
            <consortium name="The Broad Institute Genomics Platform"/>
            <consortium name="The Broad Institute Genome Sequencing Center for Infectious Disease"/>
            <person name="Wu L."/>
            <person name="Ma J."/>
        </authorList>
    </citation>
    <scope>NUCLEOTIDE SEQUENCE [LARGE SCALE GENOMIC DNA]</scope>
    <source>
        <strain evidence="7">CGMCC 1.12482</strain>
    </source>
</reference>
<dbReference type="Gene3D" id="1.10.287.3510">
    <property type="match status" value="1"/>
</dbReference>
<dbReference type="Pfam" id="PF00420">
    <property type="entry name" value="Oxidored_q2"/>
    <property type="match status" value="1"/>
</dbReference>
<dbReference type="RefSeq" id="WP_150276160.1">
    <property type="nucleotide sequence ID" value="NZ_BMFF01000002.1"/>
</dbReference>
<feature type="transmembrane region" description="Helical" evidence="5">
    <location>
        <begin position="32"/>
        <end position="53"/>
    </location>
</feature>
<name>A0ABQ1P6L3_9GAMM</name>
<accession>A0ABQ1P6L3</accession>
<evidence type="ECO:0000313" key="7">
    <source>
        <dbReference type="Proteomes" id="UP000638188"/>
    </source>
</evidence>
<organism evidence="6 7">
    <name type="scientific">Halopseudomonas salina</name>
    <dbReference type="NCBI Taxonomy" id="1323744"/>
    <lineage>
        <taxon>Bacteria</taxon>
        <taxon>Pseudomonadati</taxon>
        <taxon>Pseudomonadota</taxon>
        <taxon>Gammaproteobacteria</taxon>
        <taxon>Pseudomonadales</taxon>
        <taxon>Pseudomonadaceae</taxon>
        <taxon>Halopseudomonas</taxon>
    </lineage>
</organism>
<comment type="caution">
    <text evidence="6">The sequence shown here is derived from an EMBL/GenBank/DDBJ whole genome shotgun (WGS) entry which is preliminary data.</text>
</comment>
<dbReference type="Proteomes" id="UP000638188">
    <property type="component" value="Unassembled WGS sequence"/>
</dbReference>
<keyword evidence="7" id="KW-1185">Reference proteome</keyword>
<keyword evidence="4 5" id="KW-0472">Membrane</keyword>
<evidence type="ECO:0000256" key="3">
    <source>
        <dbReference type="ARBA" id="ARBA00022989"/>
    </source>
</evidence>
<comment type="subcellular location">
    <subcellularLocation>
        <location evidence="1">Membrane</location>
        <topology evidence="1">Multi-pass membrane protein</topology>
    </subcellularLocation>
</comment>
<keyword evidence="2 5" id="KW-0812">Transmembrane</keyword>
<keyword evidence="3 5" id="KW-1133">Transmembrane helix</keyword>
<gene>
    <name evidence="6" type="ORF">GCM10007418_09160</name>
</gene>
<dbReference type="InterPro" id="IPR039428">
    <property type="entry name" value="NUOK/Mnh_C1-like"/>
</dbReference>
<evidence type="ECO:0000256" key="5">
    <source>
        <dbReference type="SAM" id="Phobius"/>
    </source>
</evidence>
<evidence type="ECO:0000256" key="1">
    <source>
        <dbReference type="ARBA" id="ARBA00004141"/>
    </source>
</evidence>
<feature type="transmembrane region" description="Helical" evidence="5">
    <location>
        <begin position="6"/>
        <end position="25"/>
    </location>
</feature>
<proteinExistence type="predicted"/>
<protein>
    <recommendedName>
        <fullName evidence="8">NADH:quinone oxidoreductase</fullName>
    </recommendedName>
</protein>
<evidence type="ECO:0008006" key="8">
    <source>
        <dbReference type="Google" id="ProtNLM"/>
    </source>
</evidence>
<evidence type="ECO:0000313" key="6">
    <source>
        <dbReference type="EMBL" id="GGC91663.1"/>
    </source>
</evidence>